<name>A0A9D4UH23_ADICA</name>
<dbReference type="Proteomes" id="UP000886520">
    <property type="component" value="Chromosome 17"/>
</dbReference>
<feature type="domain" description="EF-hand" evidence="2">
    <location>
        <begin position="32"/>
        <end position="67"/>
    </location>
</feature>
<evidence type="ECO:0000256" key="1">
    <source>
        <dbReference type="ARBA" id="ARBA00022837"/>
    </source>
</evidence>
<organism evidence="3 4">
    <name type="scientific">Adiantum capillus-veneris</name>
    <name type="common">Maidenhair fern</name>
    <dbReference type="NCBI Taxonomy" id="13818"/>
    <lineage>
        <taxon>Eukaryota</taxon>
        <taxon>Viridiplantae</taxon>
        <taxon>Streptophyta</taxon>
        <taxon>Embryophyta</taxon>
        <taxon>Tracheophyta</taxon>
        <taxon>Polypodiopsida</taxon>
        <taxon>Polypodiidae</taxon>
        <taxon>Polypodiales</taxon>
        <taxon>Pteridineae</taxon>
        <taxon>Pteridaceae</taxon>
        <taxon>Vittarioideae</taxon>
        <taxon>Adiantum</taxon>
    </lineage>
</organism>
<dbReference type="PROSITE" id="PS50222">
    <property type="entry name" value="EF_HAND_2"/>
    <property type="match status" value="2"/>
</dbReference>
<dbReference type="Gene3D" id="1.10.238.10">
    <property type="entry name" value="EF-hand"/>
    <property type="match status" value="1"/>
</dbReference>
<keyword evidence="1" id="KW-0106">Calcium</keyword>
<dbReference type="CDD" id="cd00051">
    <property type="entry name" value="EFh"/>
    <property type="match status" value="1"/>
</dbReference>
<dbReference type="SMART" id="SM00054">
    <property type="entry name" value="EFh"/>
    <property type="match status" value="2"/>
</dbReference>
<keyword evidence="4" id="KW-1185">Reference proteome</keyword>
<dbReference type="InterPro" id="IPR018247">
    <property type="entry name" value="EF_Hand_1_Ca_BS"/>
</dbReference>
<reference evidence="3" key="1">
    <citation type="submission" date="2021-01" db="EMBL/GenBank/DDBJ databases">
        <title>Adiantum capillus-veneris genome.</title>
        <authorList>
            <person name="Fang Y."/>
            <person name="Liao Q."/>
        </authorList>
    </citation>
    <scope>NUCLEOTIDE SEQUENCE</scope>
    <source>
        <strain evidence="3">H3</strain>
        <tissue evidence="3">Leaf</tissue>
    </source>
</reference>
<protein>
    <recommendedName>
        <fullName evidence="2">EF-hand domain-containing protein</fullName>
    </recommendedName>
</protein>
<feature type="domain" description="EF-hand" evidence="2">
    <location>
        <begin position="81"/>
        <end position="116"/>
    </location>
</feature>
<gene>
    <name evidence="3" type="ORF">GOP47_0018193</name>
</gene>
<evidence type="ECO:0000313" key="3">
    <source>
        <dbReference type="EMBL" id="KAI5067665.1"/>
    </source>
</evidence>
<dbReference type="InterPro" id="IPR002048">
    <property type="entry name" value="EF_hand_dom"/>
</dbReference>
<dbReference type="OrthoDB" id="186625at2759"/>
<dbReference type="PROSITE" id="PS00018">
    <property type="entry name" value="EF_HAND_1"/>
    <property type="match status" value="2"/>
</dbReference>
<dbReference type="GO" id="GO:0005509">
    <property type="term" value="F:calcium ion binding"/>
    <property type="evidence" value="ECO:0007669"/>
    <property type="project" value="InterPro"/>
</dbReference>
<feature type="non-terminal residue" evidence="3">
    <location>
        <position position="149"/>
    </location>
</feature>
<dbReference type="Pfam" id="PF13499">
    <property type="entry name" value="EF-hand_7"/>
    <property type="match status" value="1"/>
</dbReference>
<dbReference type="SUPFAM" id="SSF47473">
    <property type="entry name" value="EF-hand"/>
    <property type="match status" value="1"/>
</dbReference>
<dbReference type="InterPro" id="IPR011992">
    <property type="entry name" value="EF-hand-dom_pair"/>
</dbReference>
<comment type="caution">
    <text evidence="3">The sequence shown here is derived from an EMBL/GenBank/DDBJ whole genome shotgun (WGS) entry which is preliminary data.</text>
</comment>
<evidence type="ECO:0000259" key="2">
    <source>
        <dbReference type="PROSITE" id="PS50222"/>
    </source>
</evidence>
<dbReference type="PANTHER" id="PTHR34574">
    <property type="entry name" value="CALCIUM-BINDING EF-HAND FAMILY PROTEIN-RELATED"/>
    <property type="match status" value="1"/>
</dbReference>
<accession>A0A9D4UH23</accession>
<dbReference type="PANTHER" id="PTHR34574:SF5">
    <property type="entry name" value="CALCIUM-BINDING EF-HAND FAMILY PROTEIN"/>
    <property type="match status" value="1"/>
</dbReference>
<proteinExistence type="predicted"/>
<sequence>LSAQREREREREMPLVLLDGSTVRDFVKDERAFNEAMDARFKEMDLNEDGSLSRAELRTAFERMRLLESSFGVPIAHTPAQLNALYDSVFEKFDTDHSGTVDLDEFRKQMRDILLAIADGLGASPIQVLIEEGGILEDAVKHEGNVTDA</sequence>
<dbReference type="AlphaFoldDB" id="A0A9D4UH23"/>
<dbReference type="EMBL" id="JABFUD020000017">
    <property type="protein sequence ID" value="KAI5067665.1"/>
    <property type="molecule type" value="Genomic_DNA"/>
</dbReference>
<evidence type="ECO:0000313" key="4">
    <source>
        <dbReference type="Proteomes" id="UP000886520"/>
    </source>
</evidence>